<feature type="compositionally biased region" description="Acidic residues" evidence="1">
    <location>
        <begin position="121"/>
        <end position="135"/>
    </location>
</feature>
<evidence type="ECO:0000313" key="3">
    <source>
        <dbReference type="Proteomes" id="UP000319894"/>
    </source>
</evidence>
<protein>
    <submittedName>
        <fullName evidence="2">Uncharacterized protein</fullName>
    </submittedName>
</protein>
<feature type="region of interest" description="Disordered" evidence="1">
    <location>
        <begin position="22"/>
        <end position="41"/>
    </location>
</feature>
<feature type="region of interest" description="Disordered" evidence="1">
    <location>
        <begin position="100"/>
        <end position="145"/>
    </location>
</feature>
<dbReference type="RefSeq" id="WP_144260250.1">
    <property type="nucleotide sequence ID" value="NZ_QMDX01000001.1"/>
</dbReference>
<accession>A0A554NEG1</accession>
<dbReference type="AlphaFoldDB" id="A0A554NEG1"/>
<dbReference type="InParanoid" id="A0A554NEG1"/>
<evidence type="ECO:0000256" key="1">
    <source>
        <dbReference type="SAM" id="MobiDB-lite"/>
    </source>
</evidence>
<evidence type="ECO:0000313" key="2">
    <source>
        <dbReference type="EMBL" id="TSD15773.1"/>
    </source>
</evidence>
<dbReference type="EMBL" id="QMDX01000001">
    <property type="protein sequence ID" value="TSD15773.1"/>
    <property type="molecule type" value="Genomic_DNA"/>
</dbReference>
<reference evidence="2 3" key="1">
    <citation type="submission" date="2018-06" db="EMBL/GenBank/DDBJ databases">
        <title>Natronomonas sp. F16-60 a new haloarchaeon isolated from a solar saltern of Isla Cristina, Huelva, Spain.</title>
        <authorList>
            <person name="Duran-Viseras A."/>
            <person name="Sanchez-Porro C."/>
            <person name="Ventosa A."/>
        </authorList>
    </citation>
    <scope>NUCLEOTIDE SEQUENCE [LARGE SCALE GENOMIC DNA]</scope>
    <source>
        <strain evidence="2 3">F16-60</strain>
    </source>
</reference>
<proteinExistence type="predicted"/>
<comment type="caution">
    <text evidence="2">The sequence shown here is derived from an EMBL/GenBank/DDBJ whole genome shotgun (WGS) entry which is preliminary data.</text>
</comment>
<keyword evidence="3" id="KW-1185">Reference proteome</keyword>
<dbReference type="OrthoDB" id="242693at2157"/>
<organism evidence="2 3">
    <name type="scientific">Haloglomus irregulare</name>
    <dbReference type="NCBI Taxonomy" id="2234134"/>
    <lineage>
        <taxon>Archaea</taxon>
        <taxon>Methanobacteriati</taxon>
        <taxon>Methanobacteriota</taxon>
        <taxon>Stenosarchaea group</taxon>
        <taxon>Halobacteria</taxon>
        <taxon>Halobacteriales</taxon>
        <taxon>Natronomonadaceae</taxon>
        <taxon>Haloglomus</taxon>
    </lineage>
</organism>
<name>A0A554NEG1_9EURY</name>
<dbReference type="Proteomes" id="UP000319894">
    <property type="component" value="Unassembled WGS sequence"/>
</dbReference>
<sequence length="370" mass="37937">MSDEFTRRNLLRATAATAAGFGATGTVAGGGAGTDTDPQVTGRIPCRTFDAVDLTTVSASEPLPDQATGIQPGSQMFIQYPDGTTAGCTANFIWRDTSGSSVGSVSGADEGDGSGDTAASDPDDSDDSDDPDDADTQAGPAEETDDLYIGAAGHCFIEGDATADDRAGDDSERTYDVSQLTVRVCKNCNVGGLTGLAVATGEVYELGEVVYARQALPDDEGTEGEEVGHDFGLVRVPDELRPAVDPSMPQFGGPIDVQDGTVPAGETVCQYGAGVANGEVFPTMATRGVSEGDLGSPESWYAALRASPGDSGSPLVEYEFGSGTDATGVLTHLTTAGVAGTTVTRCIEMPKDDELDLDLEVVRATEDVTS</sequence>
<gene>
    <name evidence="2" type="ORF">DP107_00910</name>
</gene>
<dbReference type="PROSITE" id="PS51318">
    <property type="entry name" value="TAT"/>
    <property type="match status" value="1"/>
</dbReference>
<dbReference type="InterPro" id="IPR006311">
    <property type="entry name" value="TAT_signal"/>
</dbReference>